<dbReference type="AlphaFoldDB" id="A0A2P2DCQ5"/>
<organism evidence="2 3">
    <name type="scientific">Leptospira ellinghausenii</name>
    <dbReference type="NCBI Taxonomy" id="1917822"/>
    <lineage>
        <taxon>Bacteria</taxon>
        <taxon>Pseudomonadati</taxon>
        <taxon>Spirochaetota</taxon>
        <taxon>Spirochaetia</taxon>
        <taxon>Leptospirales</taxon>
        <taxon>Leptospiraceae</taxon>
        <taxon>Leptospira</taxon>
    </lineage>
</organism>
<evidence type="ECO:0000313" key="2">
    <source>
        <dbReference type="EMBL" id="GBF42421.1"/>
    </source>
</evidence>
<proteinExistence type="predicted"/>
<reference evidence="3" key="1">
    <citation type="journal article" date="2019" name="Microbiol. Immunol.">
        <title>Molecular and phenotypic characterization of Leptospira johnsonii sp. nov., Leptospira ellinghausenii sp. nov. and Leptospira ryugenii sp. nov. isolated from soil and water in Japan.</title>
        <authorList>
            <person name="Masuzawa T."/>
            <person name="Saito M."/>
            <person name="Nakao R."/>
            <person name="Nikaido Y."/>
            <person name="Matsumoto M."/>
            <person name="Ogawa M."/>
            <person name="Yokoyama M."/>
            <person name="Hidaka Y."/>
            <person name="Tomita J."/>
            <person name="Sakakibara K."/>
            <person name="Suzuki K."/>
            <person name="Yasuda S."/>
            <person name="Sato H."/>
            <person name="Yamaguchi M."/>
            <person name="Yoshida S.I."/>
            <person name="Koizumi N."/>
            <person name="Kawamura Y."/>
        </authorList>
    </citation>
    <scope>NUCLEOTIDE SEQUENCE [LARGE SCALE GENOMIC DNA]</scope>
    <source>
        <strain evidence="3">E18</strain>
    </source>
</reference>
<protein>
    <submittedName>
        <fullName evidence="2">Lipoprotein</fullName>
    </submittedName>
</protein>
<dbReference type="PROSITE" id="PS51257">
    <property type="entry name" value="PROKAR_LIPOPROTEIN"/>
    <property type="match status" value="1"/>
</dbReference>
<dbReference type="Proteomes" id="UP000245206">
    <property type="component" value="Unassembled WGS sequence"/>
</dbReference>
<feature type="chain" id="PRO_5015179131" evidence="1">
    <location>
        <begin position="28"/>
        <end position="213"/>
    </location>
</feature>
<feature type="signal peptide" evidence="1">
    <location>
        <begin position="1"/>
        <end position="27"/>
    </location>
</feature>
<sequence>MKFVIRCFFAFVFLTLISCNFHYFALANESNQTPVDPDKITGDKIRFHLIRVEESPKANLYNSPALEFELAKSKLFKLSRTSKLNLTYTSKTGTETAGISAVMFLLTLGIFPSFVETHSNVTFTLMDREDKKIIRDYTYPIQGRRIVSWLTIPFYIVLPIFSDSVDGGSNFETSNVSLRMLVEAFESDLAKDCLENPDLLEILRNKGNESIDL</sequence>
<gene>
    <name evidence="2" type="ORF">LPTSP2_17080</name>
</gene>
<dbReference type="RefSeq" id="WP_108959543.1">
    <property type="nucleotide sequence ID" value="NZ_BFAZ01000009.1"/>
</dbReference>
<keyword evidence="3" id="KW-1185">Reference proteome</keyword>
<keyword evidence="2" id="KW-0449">Lipoprotein</keyword>
<evidence type="ECO:0000313" key="3">
    <source>
        <dbReference type="Proteomes" id="UP000245206"/>
    </source>
</evidence>
<dbReference type="EMBL" id="BFAZ01000009">
    <property type="protein sequence ID" value="GBF42421.1"/>
    <property type="molecule type" value="Genomic_DNA"/>
</dbReference>
<dbReference type="OrthoDB" id="344123at2"/>
<comment type="caution">
    <text evidence="2">The sequence shown here is derived from an EMBL/GenBank/DDBJ whole genome shotgun (WGS) entry which is preliminary data.</text>
</comment>
<name>A0A2P2DCQ5_9LEPT</name>
<keyword evidence="1" id="KW-0732">Signal</keyword>
<evidence type="ECO:0000256" key="1">
    <source>
        <dbReference type="SAM" id="SignalP"/>
    </source>
</evidence>
<accession>A0A2P2DCQ5</accession>